<evidence type="ECO:0000313" key="2">
    <source>
        <dbReference type="EMBL" id="CBQ67493.1"/>
    </source>
</evidence>
<dbReference type="HOGENOM" id="CLU_931189_0_0_1"/>
<feature type="compositionally biased region" description="Basic and acidic residues" evidence="1">
    <location>
        <begin position="1"/>
        <end position="14"/>
    </location>
</feature>
<gene>
    <name evidence="2" type="ORF">sr11443</name>
</gene>
<sequence>MQTSDQSRRRDENHSQNNPAMLAMQSDVDNLYQEMADTFHQPEVSPKALSMMQNAQHFLRSFLKEVHLKCTYGEGGAVGVDDFLGTRPPRCDLSTNRVFWKALASFVALRIRKLTGKEVDKEIQLECGGVIEANAVEHEAEKPIATFSNLASFIKTGIFGDQFVLRCAREQVQLAAVHLIIAKCAVRPGEDDWLDDEEEDSHETADTAITEDTDFVNPRLPAKDTNVIDPRLLPKDAHVVDLRLLPATDSVDTTDTGATTSSPSGSRYRLHRQDAAEEASLQQFVAVRQPQSSMLAATT</sequence>
<feature type="region of interest" description="Disordered" evidence="1">
    <location>
        <begin position="192"/>
        <end position="221"/>
    </location>
</feature>
<reference evidence="2 3" key="1">
    <citation type="journal article" date="2010" name="Science">
        <title>Pathogenicity determinants in smut fungi revealed by genome comparison.</title>
        <authorList>
            <person name="Schirawski J."/>
            <person name="Mannhaupt G."/>
            <person name="Muench K."/>
            <person name="Brefort T."/>
            <person name="Schipper K."/>
            <person name="Doehlemann G."/>
            <person name="Di Stasio M."/>
            <person name="Roessel N."/>
            <person name="Mendoza-Mendoza A."/>
            <person name="Pester D."/>
            <person name="Mueller O."/>
            <person name="Winterberg B."/>
            <person name="Meyer E."/>
            <person name="Ghareeb H."/>
            <person name="Wollenberg T."/>
            <person name="Muensterkoetter M."/>
            <person name="Wong P."/>
            <person name="Walter M."/>
            <person name="Stukenbrock E."/>
            <person name="Gueldener U."/>
            <person name="Kahmann R."/>
        </authorList>
    </citation>
    <scope>NUCLEOTIDE SEQUENCE [LARGE SCALE GENOMIC DNA]</scope>
    <source>
        <strain evidence="3">SRZ2</strain>
    </source>
</reference>
<protein>
    <submittedName>
        <fullName evidence="2">Uncharacterized protein</fullName>
    </submittedName>
</protein>
<name>E6ZJJ0_SPORE</name>
<evidence type="ECO:0000256" key="1">
    <source>
        <dbReference type="SAM" id="MobiDB-lite"/>
    </source>
</evidence>
<dbReference type="OrthoDB" id="3033142at2759"/>
<feature type="compositionally biased region" description="Acidic residues" evidence="1">
    <location>
        <begin position="192"/>
        <end position="201"/>
    </location>
</feature>
<organism evidence="2 3">
    <name type="scientific">Sporisorium reilianum (strain SRZ2)</name>
    <name type="common">Maize head smut fungus</name>
    <dbReference type="NCBI Taxonomy" id="999809"/>
    <lineage>
        <taxon>Eukaryota</taxon>
        <taxon>Fungi</taxon>
        <taxon>Dikarya</taxon>
        <taxon>Basidiomycota</taxon>
        <taxon>Ustilaginomycotina</taxon>
        <taxon>Ustilaginomycetes</taxon>
        <taxon>Ustilaginales</taxon>
        <taxon>Ustilaginaceae</taxon>
        <taxon>Sporisorium</taxon>
    </lineage>
</organism>
<proteinExistence type="predicted"/>
<dbReference type="Proteomes" id="UP000008867">
    <property type="component" value="Chromosome 1"/>
</dbReference>
<dbReference type="EMBL" id="FQ311430">
    <property type="protein sequence ID" value="CBQ67493.1"/>
    <property type="molecule type" value="Genomic_DNA"/>
</dbReference>
<evidence type="ECO:0000313" key="3">
    <source>
        <dbReference type="Proteomes" id="UP000008867"/>
    </source>
</evidence>
<keyword evidence="3" id="KW-1185">Reference proteome</keyword>
<dbReference type="VEuPathDB" id="FungiDB:sr11443"/>
<feature type="region of interest" description="Disordered" evidence="1">
    <location>
        <begin position="1"/>
        <end position="21"/>
    </location>
</feature>
<dbReference type="AlphaFoldDB" id="E6ZJJ0"/>
<accession>E6ZJJ0</accession>